<dbReference type="InterPro" id="IPR052523">
    <property type="entry name" value="Trichothecene_AcTrans"/>
</dbReference>
<dbReference type="Proteomes" id="UP000184188">
    <property type="component" value="Unassembled WGS sequence"/>
</dbReference>
<evidence type="ECO:0000313" key="1">
    <source>
        <dbReference type="EMBL" id="OJJ43648.1"/>
    </source>
</evidence>
<sequence>MTSISPDSLPRFTSIVSTAFSSAAFITANLSECLSIPPSQITLAHLREYLAPVIVRSAEDGALLFQAGDWSAVSLWQRHSTTPTPTTTKLNPLREEYKRKIAAVKNKYLPPTPSFYYYLDFLARNPDAPRTPGAVSAVIEAGLERARREDCPAWLEAVDQHVVKIYEHFGFRLVEEVVVGAGRFDARGGLEDGGCGVSLYAMIWLP</sequence>
<organism evidence="1 2">
    <name type="scientific">Penicilliopsis zonata CBS 506.65</name>
    <dbReference type="NCBI Taxonomy" id="1073090"/>
    <lineage>
        <taxon>Eukaryota</taxon>
        <taxon>Fungi</taxon>
        <taxon>Dikarya</taxon>
        <taxon>Ascomycota</taxon>
        <taxon>Pezizomycotina</taxon>
        <taxon>Eurotiomycetes</taxon>
        <taxon>Eurotiomycetidae</taxon>
        <taxon>Eurotiales</taxon>
        <taxon>Aspergillaceae</taxon>
        <taxon>Penicilliopsis</taxon>
    </lineage>
</organism>
<dbReference type="Gene3D" id="3.40.630.30">
    <property type="match status" value="1"/>
</dbReference>
<dbReference type="EMBL" id="KV878351">
    <property type="protein sequence ID" value="OJJ43648.1"/>
    <property type="molecule type" value="Genomic_DNA"/>
</dbReference>
<dbReference type="SUPFAM" id="SSF55729">
    <property type="entry name" value="Acyl-CoA N-acyltransferases (Nat)"/>
    <property type="match status" value="2"/>
</dbReference>
<dbReference type="PANTHER" id="PTHR42791:SF1">
    <property type="entry name" value="N-ACETYLTRANSFERASE DOMAIN-CONTAINING PROTEIN"/>
    <property type="match status" value="1"/>
</dbReference>
<evidence type="ECO:0000313" key="2">
    <source>
        <dbReference type="Proteomes" id="UP000184188"/>
    </source>
</evidence>
<dbReference type="InterPro" id="IPR016181">
    <property type="entry name" value="Acyl_CoA_acyltransferase"/>
</dbReference>
<dbReference type="GeneID" id="34610445"/>
<evidence type="ECO:0008006" key="3">
    <source>
        <dbReference type="Google" id="ProtNLM"/>
    </source>
</evidence>
<name>A0A1L9S915_9EURO</name>
<gene>
    <name evidence="1" type="ORF">ASPZODRAFT_136098</name>
</gene>
<protein>
    <recommendedName>
        <fullName evidence="3">N-acetyltransferase domain-containing protein</fullName>
    </recommendedName>
</protein>
<reference evidence="2" key="1">
    <citation type="journal article" date="2017" name="Genome Biol.">
        <title>Comparative genomics reveals high biological diversity and specific adaptations in the industrially and medically important fungal genus Aspergillus.</title>
        <authorList>
            <person name="de Vries R.P."/>
            <person name="Riley R."/>
            <person name="Wiebenga A."/>
            <person name="Aguilar-Osorio G."/>
            <person name="Amillis S."/>
            <person name="Uchima C.A."/>
            <person name="Anderluh G."/>
            <person name="Asadollahi M."/>
            <person name="Askin M."/>
            <person name="Barry K."/>
            <person name="Battaglia E."/>
            <person name="Bayram O."/>
            <person name="Benocci T."/>
            <person name="Braus-Stromeyer S.A."/>
            <person name="Caldana C."/>
            <person name="Canovas D."/>
            <person name="Cerqueira G.C."/>
            <person name="Chen F."/>
            <person name="Chen W."/>
            <person name="Choi C."/>
            <person name="Clum A."/>
            <person name="Dos Santos R.A."/>
            <person name="Damasio A.R."/>
            <person name="Diallinas G."/>
            <person name="Emri T."/>
            <person name="Fekete E."/>
            <person name="Flipphi M."/>
            <person name="Freyberg S."/>
            <person name="Gallo A."/>
            <person name="Gournas C."/>
            <person name="Habgood R."/>
            <person name="Hainaut M."/>
            <person name="Harispe M.L."/>
            <person name="Henrissat B."/>
            <person name="Hilden K.S."/>
            <person name="Hope R."/>
            <person name="Hossain A."/>
            <person name="Karabika E."/>
            <person name="Karaffa L."/>
            <person name="Karanyi Z."/>
            <person name="Krasevec N."/>
            <person name="Kuo A."/>
            <person name="Kusch H."/>
            <person name="LaButti K."/>
            <person name="Lagendijk E.L."/>
            <person name="Lapidus A."/>
            <person name="Levasseur A."/>
            <person name="Lindquist E."/>
            <person name="Lipzen A."/>
            <person name="Logrieco A.F."/>
            <person name="MacCabe A."/>
            <person name="Maekelae M.R."/>
            <person name="Malavazi I."/>
            <person name="Melin P."/>
            <person name="Meyer V."/>
            <person name="Mielnichuk N."/>
            <person name="Miskei M."/>
            <person name="Molnar A.P."/>
            <person name="Mule G."/>
            <person name="Ngan C.Y."/>
            <person name="Orejas M."/>
            <person name="Orosz E."/>
            <person name="Ouedraogo J.P."/>
            <person name="Overkamp K.M."/>
            <person name="Park H.-S."/>
            <person name="Perrone G."/>
            <person name="Piumi F."/>
            <person name="Punt P.J."/>
            <person name="Ram A.F."/>
            <person name="Ramon A."/>
            <person name="Rauscher S."/>
            <person name="Record E."/>
            <person name="Riano-Pachon D.M."/>
            <person name="Robert V."/>
            <person name="Roehrig J."/>
            <person name="Ruller R."/>
            <person name="Salamov A."/>
            <person name="Salih N.S."/>
            <person name="Samson R.A."/>
            <person name="Sandor E."/>
            <person name="Sanguinetti M."/>
            <person name="Schuetze T."/>
            <person name="Sepcic K."/>
            <person name="Shelest E."/>
            <person name="Sherlock G."/>
            <person name="Sophianopoulou V."/>
            <person name="Squina F.M."/>
            <person name="Sun H."/>
            <person name="Susca A."/>
            <person name="Todd R.B."/>
            <person name="Tsang A."/>
            <person name="Unkles S.E."/>
            <person name="van de Wiele N."/>
            <person name="van Rossen-Uffink D."/>
            <person name="Oliveira J.V."/>
            <person name="Vesth T.C."/>
            <person name="Visser J."/>
            <person name="Yu J.-H."/>
            <person name="Zhou M."/>
            <person name="Andersen M.R."/>
            <person name="Archer D.B."/>
            <person name="Baker S.E."/>
            <person name="Benoit I."/>
            <person name="Brakhage A.A."/>
            <person name="Braus G.H."/>
            <person name="Fischer R."/>
            <person name="Frisvad J.C."/>
            <person name="Goldman G.H."/>
            <person name="Houbraken J."/>
            <person name="Oakley B."/>
            <person name="Pocsi I."/>
            <person name="Scazzocchio C."/>
            <person name="Seiboth B."/>
            <person name="vanKuyk P.A."/>
            <person name="Wortman J."/>
            <person name="Dyer P.S."/>
            <person name="Grigoriev I.V."/>
        </authorList>
    </citation>
    <scope>NUCLEOTIDE SEQUENCE [LARGE SCALE GENOMIC DNA]</scope>
    <source>
        <strain evidence="2">CBS 506.65</strain>
    </source>
</reference>
<accession>A0A1L9S915</accession>
<dbReference type="RefSeq" id="XP_022578158.1">
    <property type="nucleotide sequence ID" value="XM_022723980.1"/>
</dbReference>
<dbReference type="OrthoDB" id="410198at2759"/>
<dbReference type="PANTHER" id="PTHR42791">
    <property type="entry name" value="GNAT FAMILY ACETYLTRANSFERASE"/>
    <property type="match status" value="1"/>
</dbReference>
<proteinExistence type="predicted"/>
<dbReference type="STRING" id="1073090.A0A1L9S915"/>
<keyword evidence="2" id="KW-1185">Reference proteome</keyword>
<dbReference type="AlphaFoldDB" id="A0A1L9S915"/>
<dbReference type="VEuPathDB" id="FungiDB:ASPZODRAFT_136098"/>